<reference evidence="1 2" key="1">
    <citation type="submission" date="2020-08" db="EMBL/GenBank/DDBJ databases">
        <title>Genomic Encyclopedia of Type Strains, Phase III (KMG-III): the genomes of soil and plant-associated and newly described type strains.</title>
        <authorList>
            <person name="Whitman W."/>
        </authorList>
    </citation>
    <scope>NUCLEOTIDE SEQUENCE [LARGE SCALE GENOMIC DNA]</scope>
    <source>
        <strain evidence="1 2">CECT 8840</strain>
    </source>
</reference>
<evidence type="ECO:0000313" key="1">
    <source>
        <dbReference type="EMBL" id="MBB4918676.1"/>
    </source>
</evidence>
<evidence type="ECO:0000313" key="2">
    <source>
        <dbReference type="Proteomes" id="UP000552644"/>
    </source>
</evidence>
<comment type="caution">
    <text evidence="1">The sequence shown here is derived from an EMBL/GenBank/DDBJ whole genome shotgun (WGS) entry which is preliminary data.</text>
</comment>
<dbReference type="EMBL" id="JACHJP010000007">
    <property type="protein sequence ID" value="MBB4918676.1"/>
    <property type="molecule type" value="Genomic_DNA"/>
</dbReference>
<evidence type="ECO:0008006" key="3">
    <source>
        <dbReference type="Google" id="ProtNLM"/>
    </source>
</evidence>
<organism evidence="1 2">
    <name type="scientific">Streptosporangium saharense</name>
    <dbReference type="NCBI Taxonomy" id="1706840"/>
    <lineage>
        <taxon>Bacteria</taxon>
        <taxon>Bacillati</taxon>
        <taxon>Actinomycetota</taxon>
        <taxon>Actinomycetes</taxon>
        <taxon>Streptosporangiales</taxon>
        <taxon>Streptosporangiaceae</taxon>
        <taxon>Streptosporangium</taxon>
    </lineage>
</organism>
<protein>
    <recommendedName>
        <fullName evidence="3">PE domain-containing protein</fullName>
    </recommendedName>
</protein>
<dbReference type="Proteomes" id="UP000552644">
    <property type="component" value="Unassembled WGS sequence"/>
</dbReference>
<keyword evidence="2" id="KW-1185">Reference proteome</keyword>
<dbReference type="AlphaFoldDB" id="A0A7W7VQ68"/>
<gene>
    <name evidence="1" type="ORF">FHS44_005806</name>
</gene>
<name>A0A7W7VQ68_9ACTN</name>
<dbReference type="RefSeq" id="WP_184720157.1">
    <property type="nucleotide sequence ID" value="NZ_JACHJP010000007.1"/>
</dbReference>
<proteinExistence type="predicted"/>
<sequence length="128" mass="13290">MSASEWPSLDDVANVTEFDTFQMRKVAQELEDYVPGFTAPAFSEGYTTGSAASVETSGNLSGHEVGEWPAARTFGKTVAAGAATDGRIAVLAQVYAEFVAQYNEVIKAIRASAKEYDGANAAGGAGNG</sequence>
<accession>A0A7W7VQ68</accession>